<reference evidence="1 2" key="1">
    <citation type="submission" date="2022-12" db="EMBL/GenBank/DDBJ databases">
        <title>Chromosome-level genome assembly of true bugs.</title>
        <authorList>
            <person name="Ma L."/>
            <person name="Li H."/>
        </authorList>
    </citation>
    <scope>NUCLEOTIDE SEQUENCE [LARGE SCALE GENOMIC DNA]</scope>
    <source>
        <strain evidence="1">Lab_2022b</strain>
    </source>
</reference>
<accession>A0AAW1CNF5</accession>
<sequence>MLHDHLQYFHMIHVHRFHRLNYKLHDRLHKILVLRTINDLHHMIHDHRFHHQIHTIHVLLHKILDRLLYCRRLQVGYVRLLRIRLRVRLRIRHHSRHHHHHHRNAHQTHEVLVFLVSFHHL</sequence>
<evidence type="ECO:0000313" key="2">
    <source>
        <dbReference type="Proteomes" id="UP001461498"/>
    </source>
</evidence>
<dbReference type="AlphaFoldDB" id="A0AAW1CNF5"/>
<name>A0AAW1CNF5_9HEMI</name>
<comment type="caution">
    <text evidence="1">The sequence shown here is derived from an EMBL/GenBank/DDBJ whole genome shotgun (WGS) entry which is preliminary data.</text>
</comment>
<dbReference type="Proteomes" id="UP001461498">
    <property type="component" value="Unassembled WGS sequence"/>
</dbReference>
<protein>
    <submittedName>
        <fullName evidence="1">Uncharacterized protein</fullName>
    </submittedName>
</protein>
<proteinExistence type="predicted"/>
<keyword evidence="2" id="KW-1185">Reference proteome</keyword>
<dbReference type="EMBL" id="JAPXFL010000011">
    <property type="protein sequence ID" value="KAK9499253.1"/>
    <property type="molecule type" value="Genomic_DNA"/>
</dbReference>
<evidence type="ECO:0000313" key="1">
    <source>
        <dbReference type="EMBL" id="KAK9499253.1"/>
    </source>
</evidence>
<gene>
    <name evidence="1" type="ORF">O3M35_002322</name>
</gene>
<organism evidence="1 2">
    <name type="scientific">Rhynocoris fuscipes</name>
    <dbReference type="NCBI Taxonomy" id="488301"/>
    <lineage>
        <taxon>Eukaryota</taxon>
        <taxon>Metazoa</taxon>
        <taxon>Ecdysozoa</taxon>
        <taxon>Arthropoda</taxon>
        <taxon>Hexapoda</taxon>
        <taxon>Insecta</taxon>
        <taxon>Pterygota</taxon>
        <taxon>Neoptera</taxon>
        <taxon>Paraneoptera</taxon>
        <taxon>Hemiptera</taxon>
        <taxon>Heteroptera</taxon>
        <taxon>Panheteroptera</taxon>
        <taxon>Cimicomorpha</taxon>
        <taxon>Reduviidae</taxon>
        <taxon>Harpactorinae</taxon>
        <taxon>Harpactorini</taxon>
        <taxon>Rhynocoris</taxon>
    </lineage>
</organism>